<gene>
    <name evidence="4" type="ORF">D3P04_08220</name>
</gene>
<dbReference type="PROSITE" id="PS51257">
    <property type="entry name" value="PROKAR_LIPOPROTEIN"/>
    <property type="match status" value="1"/>
</dbReference>
<evidence type="ECO:0000313" key="5">
    <source>
        <dbReference type="Proteomes" id="UP000284202"/>
    </source>
</evidence>
<dbReference type="AlphaFoldDB" id="A0A418SXP2"/>
<dbReference type="RefSeq" id="WP_119747757.1">
    <property type="nucleotide sequence ID" value="NZ_QZCG01000005.1"/>
</dbReference>
<dbReference type="Pfam" id="PF01183">
    <property type="entry name" value="Glyco_hydro_25"/>
    <property type="match status" value="1"/>
</dbReference>
<dbReference type="GO" id="GO:0009253">
    <property type="term" value="P:peptidoglycan catabolic process"/>
    <property type="evidence" value="ECO:0007669"/>
    <property type="project" value="InterPro"/>
</dbReference>
<keyword evidence="3" id="KW-0326">Glycosidase</keyword>
<dbReference type="CDD" id="cd06413">
    <property type="entry name" value="GH25_muramidase_1"/>
    <property type="match status" value="1"/>
</dbReference>
<dbReference type="GO" id="GO:0016998">
    <property type="term" value="P:cell wall macromolecule catabolic process"/>
    <property type="evidence" value="ECO:0007669"/>
    <property type="project" value="InterPro"/>
</dbReference>
<dbReference type="Gene3D" id="3.20.20.80">
    <property type="entry name" value="Glycosidases"/>
    <property type="match status" value="1"/>
</dbReference>
<reference evidence="5" key="1">
    <citation type="submission" date="2018-09" db="EMBL/GenBank/DDBJ databases">
        <title>Acidovorax cavernicola nov. sp. isolated from Gruta de las Maravillas (Aracena, Spain).</title>
        <authorList>
            <person name="Jurado V."/>
            <person name="Gutierrez-Patricio S."/>
            <person name="Gonzalez-Pimentel J.L."/>
            <person name="Miller A.Z."/>
            <person name="Laiz L."/>
            <person name="Saiz-Jimenez C."/>
        </authorList>
    </citation>
    <scope>NUCLEOTIDE SEQUENCE [LARGE SCALE GENOMIC DNA]</scope>
    <source>
        <strain evidence="5">1011MAR3C25</strain>
    </source>
</reference>
<dbReference type="InterPro" id="IPR002053">
    <property type="entry name" value="Glyco_hydro_25"/>
</dbReference>
<dbReference type="OrthoDB" id="9798192at2"/>
<keyword evidence="2 4" id="KW-0378">Hydrolase</keyword>
<sequence>MNKLLLGLVLVVAVACGGGPGRDIGAPGPGAYPQLGDSAPHDWGGAHPYGHQVHGIDISRWQGDIDWGRVRGSGISFAYIKSTEGGDHLDPSFNRYWREAAGARIPRGAYHYYYFCRSGAEQAAWFIRNVPRERGSLPPVLDIEWTHSKTCPGRPSPAVVKREANAFLDIVGRHYGQRPVVYTTVDFYHDNDLGDLRAEFWLRSVAGHPRRVYPGERWAFWQYTGTGIVPGISGNVDLNAFAGSRADWSRWLQTRLTR</sequence>
<dbReference type="GO" id="GO:0016052">
    <property type="term" value="P:carbohydrate catabolic process"/>
    <property type="evidence" value="ECO:0007669"/>
    <property type="project" value="TreeGrafter"/>
</dbReference>
<dbReference type="Proteomes" id="UP000284202">
    <property type="component" value="Unassembled WGS sequence"/>
</dbReference>
<comment type="similarity">
    <text evidence="1">Belongs to the glycosyl hydrolase 25 family.</text>
</comment>
<protein>
    <submittedName>
        <fullName evidence="4">Glycoside hydrolase</fullName>
    </submittedName>
</protein>
<dbReference type="InterPro" id="IPR017853">
    <property type="entry name" value="GH"/>
</dbReference>
<dbReference type="PROSITE" id="PS51904">
    <property type="entry name" value="GLYCOSYL_HYDROL_F25_2"/>
    <property type="match status" value="1"/>
</dbReference>
<dbReference type="SMART" id="SM00641">
    <property type="entry name" value="Glyco_25"/>
    <property type="match status" value="1"/>
</dbReference>
<dbReference type="InterPro" id="IPR018077">
    <property type="entry name" value="Glyco_hydro_fam25_subgr"/>
</dbReference>
<dbReference type="EMBL" id="QZCG01000005">
    <property type="protein sequence ID" value="RJE85742.1"/>
    <property type="molecule type" value="Genomic_DNA"/>
</dbReference>
<keyword evidence="5" id="KW-1185">Reference proteome</keyword>
<accession>A0A418SXP2</accession>
<proteinExistence type="inferred from homology"/>
<evidence type="ECO:0000256" key="2">
    <source>
        <dbReference type="ARBA" id="ARBA00022801"/>
    </source>
</evidence>
<dbReference type="PANTHER" id="PTHR34135">
    <property type="entry name" value="LYSOZYME"/>
    <property type="match status" value="1"/>
</dbReference>
<dbReference type="SUPFAM" id="SSF51445">
    <property type="entry name" value="(Trans)glycosidases"/>
    <property type="match status" value="1"/>
</dbReference>
<dbReference type="PANTHER" id="PTHR34135:SF2">
    <property type="entry name" value="LYSOZYME"/>
    <property type="match status" value="1"/>
</dbReference>
<evidence type="ECO:0000313" key="4">
    <source>
        <dbReference type="EMBL" id="RJE85742.1"/>
    </source>
</evidence>
<evidence type="ECO:0000256" key="1">
    <source>
        <dbReference type="ARBA" id="ARBA00010646"/>
    </source>
</evidence>
<name>A0A418SXP2_9RHOB</name>
<organism evidence="4 5">
    <name type="scientific">Paracoccus onubensis</name>
    <dbReference type="NCBI Taxonomy" id="1675788"/>
    <lineage>
        <taxon>Bacteria</taxon>
        <taxon>Pseudomonadati</taxon>
        <taxon>Pseudomonadota</taxon>
        <taxon>Alphaproteobacteria</taxon>
        <taxon>Rhodobacterales</taxon>
        <taxon>Paracoccaceae</taxon>
        <taxon>Paracoccus</taxon>
    </lineage>
</organism>
<evidence type="ECO:0000256" key="3">
    <source>
        <dbReference type="ARBA" id="ARBA00023295"/>
    </source>
</evidence>
<comment type="caution">
    <text evidence="4">The sequence shown here is derived from an EMBL/GenBank/DDBJ whole genome shotgun (WGS) entry which is preliminary data.</text>
</comment>
<dbReference type="GO" id="GO:0003796">
    <property type="term" value="F:lysozyme activity"/>
    <property type="evidence" value="ECO:0007669"/>
    <property type="project" value="InterPro"/>
</dbReference>